<accession>A0A830DAG2</accession>
<dbReference type="InterPro" id="IPR012876">
    <property type="entry name" value="DUF1677_pln"/>
</dbReference>
<reference evidence="1" key="1">
    <citation type="submission" date="2020-07" db="EMBL/GenBank/DDBJ databases">
        <title>Ethylene signaling mediates host invasion by parasitic plants.</title>
        <authorList>
            <person name="Yoshida S."/>
        </authorList>
    </citation>
    <scope>NUCLEOTIDE SEQUENCE</scope>
    <source>
        <strain evidence="1">Okayama</strain>
    </source>
</reference>
<dbReference type="OrthoDB" id="1911663at2759"/>
<dbReference type="AlphaFoldDB" id="A0A830DAG2"/>
<comment type="caution">
    <text evidence="1">The sequence shown here is derived from an EMBL/GenBank/DDBJ whole genome shotgun (WGS) entry which is preliminary data.</text>
</comment>
<organism evidence="1 2">
    <name type="scientific">Phtheirospermum japonicum</name>
    <dbReference type="NCBI Taxonomy" id="374723"/>
    <lineage>
        <taxon>Eukaryota</taxon>
        <taxon>Viridiplantae</taxon>
        <taxon>Streptophyta</taxon>
        <taxon>Embryophyta</taxon>
        <taxon>Tracheophyta</taxon>
        <taxon>Spermatophyta</taxon>
        <taxon>Magnoliopsida</taxon>
        <taxon>eudicotyledons</taxon>
        <taxon>Gunneridae</taxon>
        <taxon>Pentapetalae</taxon>
        <taxon>asterids</taxon>
        <taxon>lamiids</taxon>
        <taxon>Lamiales</taxon>
        <taxon>Orobanchaceae</taxon>
        <taxon>Orobanchaceae incertae sedis</taxon>
        <taxon>Phtheirospermum</taxon>
    </lineage>
</organism>
<protein>
    <submittedName>
        <fullName evidence="1">Uncharacterized protein</fullName>
    </submittedName>
</protein>
<proteinExistence type="predicted"/>
<dbReference type="EMBL" id="BMAC01009810">
    <property type="protein sequence ID" value="GFQ08807.1"/>
    <property type="molecule type" value="Genomic_DNA"/>
</dbReference>
<dbReference type="Proteomes" id="UP000653305">
    <property type="component" value="Unassembled WGS sequence"/>
</dbReference>
<dbReference type="Pfam" id="PF07911">
    <property type="entry name" value="DUF1677"/>
    <property type="match status" value="1"/>
</dbReference>
<name>A0A830DAG2_9LAMI</name>
<evidence type="ECO:0000313" key="1">
    <source>
        <dbReference type="EMBL" id="GFQ08807.1"/>
    </source>
</evidence>
<feature type="non-terminal residue" evidence="1">
    <location>
        <position position="53"/>
    </location>
</feature>
<sequence>RYGGKWICGLCAEAVKDKILHCQKDPTVHLIRAMRRILSRSLESPKCLRSMLT</sequence>
<keyword evidence="2" id="KW-1185">Reference proteome</keyword>
<gene>
    <name evidence="1" type="ORF">PHJA_003024700</name>
</gene>
<evidence type="ECO:0000313" key="2">
    <source>
        <dbReference type="Proteomes" id="UP000653305"/>
    </source>
</evidence>